<keyword evidence="2" id="KW-1185">Reference proteome</keyword>
<comment type="caution">
    <text evidence="1">The sequence shown here is derived from an EMBL/GenBank/DDBJ whole genome shotgun (WGS) entry which is preliminary data.</text>
</comment>
<sequence>MKIVIVTDIFGLCESIDNLIKHLAHYMINPVVIEPYQGMRYNFLSEQDAYEAFIEQCGHDKYFSFVSKSLSIEKPELIIGFSAGASAVWRASNLDNLDCRGAICFYPAQIRNHLDIKPKIPLKVVFPCTERAFDVLDISNRVSSYENVNTDITLFQHGFMNNRSAAYDLSGEMYGLKLIEMNISS</sequence>
<dbReference type="AlphaFoldDB" id="A0A2T3IGE9"/>
<accession>A0A2T3IGE9</accession>
<dbReference type="Gene3D" id="3.40.50.1820">
    <property type="entry name" value="alpha/beta hydrolase"/>
    <property type="match status" value="1"/>
</dbReference>
<dbReference type="InterPro" id="IPR029058">
    <property type="entry name" value="AB_hydrolase_fold"/>
</dbReference>
<organism evidence="1 2">
    <name type="scientific">Photobacterium lutimaris</name>
    <dbReference type="NCBI Taxonomy" id="388278"/>
    <lineage>
        <taxon>Bacteria</taxon>
        <taxon>Pseudomonadati</taxon>
        <taxon>Pseudomonadota</taxon>
        <taxon>Gammaproteobacteria</taxon>
        <taxon>Vibrionales</taxon>
        <taxon>Vibrionaceae</taxon>
        <taxon>Photobacterium</taxon>
    </lineage>
</organism>
<protein>
    <recommendedName>
        <fullName evidence="3">Dienelactone hydrolase domain-containing protein</fullName>
    </recommendedName>
</protein>
<gene>
    <name evidence="1" type="ORF">C9I99_26860</name>
</gene>
<dbReference type="EMBL" id="PYMH01000039">
    <property type="protein sequence ID" value="PSU26049.1"/>
    <property type="molecule type" value="Genomic_DNA"/>
</dbReference>
<dbReference type="RefSeq" id="WP_107351894.1">
    <property type="nucleotide sequence ID" value="NZ_PYMH01000039.1"/>
</dbReference>
<evidence type="ECO:0008006" key="3">
    <source>
        <dbReference type="Google" id="ProtNLM"/>
    </source>
</evidence>
<dbReference type="Proteomes" id="UP000241222">
    <property type="component" value="Unassembled WGS sequence"/>
</dbReference>
<evidence type="ECO:0000313" key="2">
    <source>
        <dbReference type="Proteomes" id="UP000241222"/>
    </source>
</evidence>
<evidence type="ECO:0000313" key="1">
    <source>
        <dbReference type="EMBL" id="PSU26049.1"/>
    </source>
</evidence>
<name>A0A2T3IGE9_9GAMM</name>
<proteinExistence type="predicted"/>
<reference evidence="1 2" key="1">
    <citation type="submission" date="2018-03" db="EMBL/GenBank/DDBJ databases">
        <title>Whole genome sequencing of Histamine producing bacteria.</title>
        <authorList>
            <person name="Butler K."/>
        </authorList>
    </citation>
    <scope>NUCLEOTIDE SEQUENCE [LARGE SCALE GENOMIC DNA]</scope>
    <source>
        <strain evidence="1 2">JCM 13586</strain>
    </source>
</reference>